<dbReference type="OrthoDB" id="2013972at2759"/>
<proteinExistence type="inferred from homology"/>
<keyword evidence="3" id="KW-0808">Transferase</keyword>
<evidence type="ECO:0000313" key="4">
    <source>
        <dbReference type="Proteomes" id="UP000193689"/>
    </source>
</evidence>
<evidence type="ECO:0000313" key="3">
    <source>
        <dbReference type="EMBL" id="ORY67184.1"/>
    </source>
</evidence>
<evidence type="ECO:0000256" key="2">
    <source>
        <dbReference type="SAM" id="MobiDB-lite"/>
    </source>
</evidence>
<gene>
    <name evidence="3" type="ORF">BCR38DRAFT_337950</name>
</gene>
<accession>A0A1Y2E774</accession>
<dbReference type="GO" id="GO:0032259">
    <property type="term" value="P:methylation"/>
    <property type="evidence" value="ECO:0007669"/>
    <property type="project" value="UniProtKB-KW"/>
</dbReference>
<organism evidence="3 4">
    <name type="scientific">Pseudomassariella vexata</name>
    <dbReference type="NCBI Taxonomy" id="1141098"/>
    <lineage>
        <taxon>Eukaryota</taxon>
        <taxon>Fungi</taxon>
        <taxon>Dikarya</taxon>
        <taxon>Ascomycota</taxon>
        <taxon>Pezizomycotina</taxon>
        <taxon>Sordariomycetes</taxon>
        <taxon>Xylariomycetidae</taxon>
        <taxon>Amphisphaeriales</taxon>
        <taxon>Pseudomassariaceae</taxon>
        <taxon>Pseudomassariella</taxon>
    </lineage>
</organism>
<dbReference type="SUPFAM" id="SSF53335">
    <property type="entry name" value="S-adenosyl-L-methionine-dependent methyltransferases"/>
    <property type="match status" value="1"/>
</dbReference>
<name>A0A1Y2E774_9PEZI</name>
<comment type="caution">
    <text evidence="3">The sequence shown here is derived from an EMBL/GenBank/DDBJ whole genome shotgun (WGS) entry which is preliminary data.</text>
</comment>
<dbReference type="GeneID" id="63771786"/>
<dbReference type="InterPro" id="IPR029063">
    <property type="entry name" value="SAM-dependent_MTases_sf"/>
</dbReference>
<protein>
    <submittedName>
        <fullName evidence="3">S-adenosyl-L-methionine-dependent methyltransferase</fullName>
    </submittedName>
</protein>
<keyword evidence="3" id="KW-0489">Methyltransferase</keyword>
<dbReference type="GO" id="GO:0008168">
    <property type="term" value="F:methyltransferase activity"/>
    <property type="evidence" value="ECO:0007669"/>
    <property type="project" value="UniProtKB-KW"/>
</dbReference>
<dbReference type="Proteomes" id="UP000193689">
    <property type="component" value="Unassembled WGS sequence"/>
</dbReference>
<dbReference type="Gene3D" id="3.40.50.150">
    <property type="entry name" value="Vaccinia Virus protein VP39"/>
    <property type="match status" value="1"/>
</dbReference>
<dbReference type="PANTHER" id="PTHR43591:SF102">
    <property type="entry name" value="S-ADENOSYL-L-METHIONINE-DEPENDENT METHYLTRANSFERASE"/>
    <property type="match status" value="1"/>
</dbReference>
<dbReference type="InParanoid" id="A0A1Y2E774"/>
<keyword evidence="4" id="KW-1185">Reference proteome</keyword>
<evidence type="ECO:0000256" key="1">
    <source>
        <dbReference type="ARBA" id="ARBA00038158"/>
    </source>
</evidence>
<dbReference type="AlphaFoldDB" id="A0A1Y2E774"/>
<comment type="similarity">
    <text evidence="1">Belongs to the methyltransferase superfamily. LaeA methyltransferase family.</text>
</comment>
<dbReference type="PANTHER" id="PTHR43591">
    <property type="entry name" value="METHYLTRANSFERASE"/>
    <property type="match status" value="1"/>
</dbReference>
<dbReference type="Pfam" id="PF13489">
    <property type="entry name" value="Methyltransf_23"/>
    <property type="match status" value="1"/>
</dbReference>
<dbReference type="STRING" id="1141098.A0A1Y2E774"/>
<dbReference type="RefSeq" id="XP_040717808.1">
    <property type="nucleotide sequence ID" value="XM_040855574.1"/>
</dbReference>
<dbReference type="EMBL" id="MCFJ01000004">
    <property type="protein sequence ID" value="ORY67184.1"/>
    <property type="molecule type" value="Genomic_DNA"/>
</dbReference>
<feature type="region of interest" description="Disordered" evidence="2">
    <location>
        <begin position="347"/>
        <end position="372"/>
    </location>
</feature>
<reference evidence="3 4" key="1">
    <citation type="submission" date="2016-07" db="EMBL/GenBank/DDBJ databases">
        <title>Pervasive Adenine N6-methylation of Active Genes in Fungi.</title>
        <authorList>
            <consortium name="DOE Joint Genome Institute"/>
            <person name="Mondo S.J."/>
            <person name="Dannebaum R.O."/>
            <person name="Kuo R.C."/>
            <person name="Labutti K."/>
            <person name="Haridas S."/>
            <person name="Kuo A."/>
            <person name="Salamov A."/>
            <person name="Ahrendt S.R."/>
            <person name="Lipzen A."/>
            <person name="Sullivan W."/>
            <person name="Andreopoulos W.B."/>
            <person name="Clum A."/>
            <person name="Lindquist E."/>
            <person name="Daum C."/>
            <person name="Ramamoorthy G.K."/>
            <person name="Gryganskyi A."/>
            <person name="Culley D."/>
            <person name="Magnuson J.K."/>
            <person name="James T.Y."/>
            <person name="O'Malley M.A."/>
            <person name="Stajich J.E."/>
            <person name="Spatafora J.W."/>
            <person name="Visel A."/>
            <person name="Grigoriev I.V."/>
        </authorList>
    </citation>
    <scope>NUCLEOTIDE SEQUENCE [LARGE SCALE GENOMIC DNA]</scope>
    <source>
        <strain evidence="3 4">CBS 129021</strain>
    </source>
</reference>
<sequence length="388" mass="44233">MHGSRIPPPQKGFPSHSTTLPSTLLSEINVNAPAVYHDFTYLADELVNRTPTGASVAEPDSVIGESGRLYHGYKEGKYFFPNDAAEQDRLDFQHTSITLLLDGKLTWAPMTKAPKYVMDVATGTGIWAIEFANQNPSSQVVGTDLSKIQPENAPANCTFEKEDSEEEWLYSHKFDYVHLRAVFSCFDNPKMVMRHAFQNLNPGGWIEYHDGCPTIQGLNGCLKGEYLLQRWSKLIQEGAKALGRDIDVVKHYKRWLIETGFVDVEEKKLMWPLNPWPRGRNLNMVGRYQQINFSEAVRPVGWKLLRGAGLSPEEVEKLTSEAKREIPDQRIRAFISFYVVYGRKPFEGERKGPVFGEEDREPKLDDNDDAVDDPFTAKVEEYWNRDQI</sequence>